<feature type="domain" description="N-acetyltransferase" evidence="3">
    <location>
        <begin position="1"/>
        <end position="157"/>
    </location>
</feature>
<evidence type="ECO:0000256" key="2">
    <source>
        <dbReference type="ARBA" id="ARBA00023315"/>
    </source>
</evidence>
<dbReference type="PANTHER" id="PTHR43072:SF23">
    <property type="entry name" value="UPF0039 PROTEIN C11D3.02C"/>
    <property type="match status" value="1"/>
</dbReference>
<gene>
    <name evidence="4" type="ORF">I2H31_17000</name>
</gene>
<dbReference type="PROSITE" id="PS51186">
    <property type="entry name" value="GNAT"/>
    <property type="match status" value="1"/>
</dbReference>
<keyword evidence="5" id="KW-1185">Reference proteome</keyword>
<reference evidence="4 5" key="1">
    <citation type="submission" date="2020-11" db="EMBL/GenBank/DDBJ databases">
        <authorList>
            <person name="Kim M.K."/>
        </authorList>
    </citation>
    <scope>NUCLEOTIDE SEQUENCE [LARGE SCALE GENOMIC DNA]</scope>
    <source>
        <strain evidence="4 5">BT662</strain>
    </source>
</reference>
<evidence type="ECO:0000256" key="1">
    <source>
        <dbReference type="ARBA" id="ARBA00022679"/>
    </source>
</evidence>
<dbReference type="RefSeq" id="WP_196294247.1">
    <property type="nucleotide sequence ID" value="NZ_JADQDM010000009.1"/>
</dbReference>
<evidence type="ECO:0000259" key="3">
    <source>
        <dbReference type="PROSITE" id="PS51186"/>
    </source>
</evidence>
<dbReference type="Proteomes" id="UP000618931">
    <property type="component" value="Unassembled WGS sequence"/>
</dbReference>
<dbReference type="Pfam" id="PF00583">
    <property type="entry name" value="Acetyltransf_1"/>
    <property type="match status" value="1"/>
</dbReference>
<dbReference type="EMBL" id="JADQDM010000009">
    <property type="protein sequence ID" value="MBF9222804.1"/>
    <property type="molecule type" value="Genomic_DNA"/>
</dbReference>
<comment type="caution">
    <text evidence="4">The sequence shown here is derived from an EMBL/GenBank/DDBJ whole genome shotgun (WGS) entry which is preliminary data.</text>
</comment>
<accession>A0ABS0I752</accession>
<name>A0ABS0I752_9BACT</name>
<evidence type="ECO:0000313" key="5">
    <source>
        <dbReference type="Proteomes" id="UP000618931"/>
    </source>
</evidence>
<sequence length="171" mass="18187">MSLLPMTAAHWPAVRAIYAEGLATGQATFATELPTWDAWDAGHLPACRLVAAADDAPDQLRGWAALSPVSSRCVYGGVAEVSIYIAAAARGQGVGRALLAALVAESERQGLWTLQAGIFPENAASVRLHEAAGFRLVGRRERIGQLRGHWRDTLLLERRSATVGTTDTLSA</sequence>
<keyword evidence="1" id="KW-0808">Transferase</keyword>
<keyword evidence="2" id="KW-0012">Acyltransferase</keyword>
<proteinExistence type="predicted"/>
<dbReference type="InterPro" id="IPR000182">
    <property type="entry name" value="GNAT_dom"/>
</dbReference>
<organism evidence="4 5">
    <name type="scientific">Hymenobacter ruricola</name>
    <dbReference type="NCBI Taxonomy" id="2791023"/>
    <lineage>
        <taxon>Bacteria</taxon>
        <taxon>Pseudomonadati</taxon>
        <taxon>Bacteroidota</taxon>
        <taxon>Cytophagia</taxon>
        <taxon>Cytophagales</taxon>
        <taxon>Hymenobacteraceae</taxon>
        <taxon>Hymenobacter</taxon>
    </lineage>
</organism>
<dbReference type="SUPFAM" id="SSF55729">
    <property type="entry name" value="Acyl-CoA N-acyltransferases (Nat)"/>
    <property type="match status" value="1"/>
</dbReference>
<dbReference type="CDD" id="cd04301">
    <property type="entry name" value="NAT_SF"/>
    <property type="match status" value="1"/>
</dbReference>
<protein>
    <submittedName>
        <fullName evidence="4">N-acetyltransferase</fullName>
    </submittedName>
</protein>
<dbReference type="PANTHER" id="PTHR43072">
    <property type="entry name" value="N-ACETYLTRANSFERASE"/>
    <property type="match status" value="1"/>
</dbReference>
<evidence type="ECO:0000313" key="4">
    <source>
        <dbReference type="EMBL" id="MBF9222804.1"/>
    </source>
</evidence>
<dbReference type="InterPro" id="IPR016181">
    <property type="entry name" value="Acyl_CoA_acyltransferase"/>
</dbReference>
<dbReference type="Gene3D" id="3.40.630.30">
    <property type="match status" value="1"/>
</dbReference>